<feature type="transmembrane region" description="Helical" evidence="1">
    <location>
        <begin position="596"/>
        <end position="618"/>
    </location>
</feature>
<evidence type="ECO:0000259" key="2">
    <source>
        <dbReference type="Pfam" id="PF13962"/>
    </source>
</evidence>
<feature type="transmembrane region" description="Helical" evidence="1">
    <location>
        <begin position="551"/>
        <end position="575"/>
    </location>
</feature>
<dbReference type="SUPFAM" id="SSF48403">
    <property type="entry name" value="Ankyrin repeat"/>
    <property type="match status" value="1"/>
</dbReference>
<keyword evidence="1" id="KW-1133">Transmembrane helix</keyword>
<evidence type="ECO:0000256" key="1">
    <source>
        <dbReference type="SAM" id="Phobius"/>
    </source>
</evidence>
<keyword evidence="4" id="KW-1185">Reference proteome</keyword>
<feature type="transmembrane region" description="Helical" evidence="1">
    <location>
        <begin position="624"/>
        <end position="644"/>
    </location>
</feature>
<dbReference type="OrthoDB" id="1925304at2759"/>
<reference evidence="3 4" key="1">
    <citation type="submission" date="2020-10" db="EMBL/GenBank/DDBJ databases">
        <title>The Coptis chinensis genome and diversification of protoberbering-type alkaloids.</title>
        <authorList>
            <person name="Wang B."/>
            <person name="Shu S."/>
            <person name="Song C."/>
            <person name="Liu Y."/>
        </authorList>
    </citation>
    <scope>NUCLEOTIDE SEQUENCE [LARGE SCALE GENOMIC DNA]</scope>
    <source>
        <strain evidence="3">HL-2020</strain>
        <tissue evidence="3">Leaf</tissue>
    </source>
</reference>
<dbReference type="EMBL" id="JADFTS010000006">
    <property type="protein sequence ID" value="KAF9599695.1"/>
    <property type="molecule type" value="Genomic_DNA"/>
</dbReference>
<dbReference type="PANTHER" id="PTHR24177:SF365">
    <property type="entry name" value="ANKYRIN REPEAT-CONTAINING PROTEIN NPR4-LIKE ISOFORM X1"/>
    <property type="match status" value="1"/>
</dbReference>
<feature type="transmembrane region" description="Helical" evidence="1">
    <location>
        <begin position="512"/>
        <end position="531"/>
    </location>
</feature>
<dbReference type="AlphaFoldDB" id="A0A835LLU0"/>
<dbReference type="PANTHER" id="PTHR24177">
    <property type="entry name" value="CASKIN"/>
    <property type="match status" value="1"/>
</dbReference>
<dbReference type="Pfam" id="PF13962">
    <property type="entry name" value="PGG"/>
    <property type="match status" value="1"/>
</dbReference>
<feature type="domain" description="PGG" evidence="2">
    <location>
        <begin position="505"/>
        <end position="616"/>
    </location>
</feature>
<proteinExistence type="predicted"/>
<sequence length="681" mass="77094">MSSEKRISMPGTDSEQLQFEVMGEWILVFGSLLGASDLVIELLFALICVPYHIVLVNEAFHHSGSCSFLKVKGRDEEMGSFEIFKERDEELMIEENAAEQTSTTKEDITIEDYKWAVPSIRSVERGEWRSFKSLLDLHPGAHARQVNSQKETFLHYAVIIGEVHIAKHLLELMSTEDLEMKDENEDTAFAIVAESDMMQLAQMMVVKNENLLCIRGRFNLLPVVKAACEGNKDMAKYLYKITPKEELCPEASPETSQNGARLISESIVSEMYDVALDLLQRYPKLALALDDLGRNAVSMLATRPLAFPSGFRHGFLQRTVHTFHQKYILRTQCMSEVMEILQLIGSQLVVLDQPQLREANAYSAMTNASQFGIVEFVDELIKSNLDLLYSVDGNMRGVFPHAILYRQEKVFNLIYEMKNKKTLIRTARDTADNNLLHLAAFITPSSRTNKLSGVALQIQRELQWFEEVERLVPPRYLRERNSEGYTPKDLFTKEHEDMVLEAEIWMKETAQACMVAATLIATMVFTAAFAVPGGLDNNTGKPVFMSKKIFMVFLVTDALSFFSSCSSTVMFLAILTSRYAERDFLLSLPRKMIIGLTTLFFSIDSMMAAFSAALFILLPDSKSIWVAILCSLLGGIPVSLFVMLQFPLLVDMVFSTYGPSIFVKKNNRIQNLLNRCKFCCF</sequence>
<evidence type="ECO:0000313" key="4">
    <source>
        <dbReference type="Proteomes" id="UP000631114"/>
    </source>
</evidence>
<evidence type="ECO:0000313" key="3">
    <source>
        <dbReference type="EMBL" id="KAF9599695.1"/>
    </source>
</evidence>
<keyword evidence="1" id="KW-0472">Membrane</keyword>
<protein>
    <recommendedName>
        <fullName evidence="2">PGG domain-containing protein</fullName>
    </recommendedName>
</protein>
<name>A0A835LLU0_9MAGN</name>
<dbReference type="Gene3D" id="1.25.40.20">
    <property type="entry name" value="Ankyrin repeat-containing domain"/>
    <property type="match status" value="2"/>
</dbReference>
<dbReference type="InterPro" id="IPR036770">
    <property type="entry name" value="Ankyrin_rpt-contain_sf"/>
</dbReference>
<keyword evidence="1" id="KW-0812">Transmembrane</keyword>
<accession>A0A835LLU0</accession>
<organism evidence="3 4">
    <name type="scientific">Coptis chinensis</name>
    <dbReference type="NCBI Taxonomy" id="261450"/>
    <lineage>
        <taxon>Eukaryota</taxon>
        <taxon>Viridiplantae</taxon>
        <taxon>Streptophyta</taxon>
        <taxon>Embryophyta</taxon>
        <taxon>Tracheophyta</taxon>
        <taxon>Spermatophyta</taxon>
        <taxon>Magnoliopsida</taxon>
        <taxon>Ranunculales</taxon>
        <taxon>Ranunculaceae</taxon>
        <taxon>Coptidoideae</taxon>
        <taxon>Coptis</taxon>
    </lineage>
</organism>
<dbReference type="InterPro" id="IPR026961">
    <property type="entry name" value="PGG_dom"/>
</dbReference>
<dbReference type="GO" id="GO:0016020">
    <property type="term" value="C:membrane"/>
    <property type="evidence" value="ECO:0007669"/>
    <property type="project" value="TreeGrafter"/>
</dbReference>
<gene>
    <name evidence="3" type="ORF">IFM89_001641</name>
</gene>
<comment type="caution">
    <text evidence="3">The sequence shown here is derived from an EMBL/GenBank/DDBJ whole genome shotgun (WGS) entry which is preliminary data.</text>
</comment>
<dbReference type="Proteomes" id="UP000631114">
    <property type="component" value="Unassembled WGS sequence"/>
</dbReference>